<accession>E3M3C1</accession>
<dbReference type="EMBL" id="DS268423">
    <property type="protein sequence ID" value="EFO90797.1"/>
    <property type="molecule type" value="Genomic_DNA"/>
</dbReference>
<dbReference type="FunCoup" id="E3M3C1">
    <property type="interactions" value="75"/>
</dbReference>
<evidence type="ECO:0000256" key="10">
    <source>
        <dbReference type="ARBA" id="ARBA00022989"/>
    </source>
</evidence>
<dbReference type="GO" id="GO:0005789">
    <property type="term" value="C:endoplasmic reticulum membrane"/>
    <property type="evidence" value="ECO:0007669"/>
    <property type="project" value="UniProtKB-SubCell"/>
</dbReference>
<dbReference type="InParanoid" id="E3M3C1"/>
<keyword evidence="6" id="KW-1003">Cell membrane</keyword>
<evidence type="ECO:0000313" key="15">
    <source>
        <dbReference type="Proteomes" id="UP000008281"/>
    </source>
</evidence>
<proteinExistence type="inferred from homology"/>
<sequence>MDIVVVLALVVLAFVFILSLLVLVVTCQRRRHSRAKSKVNSFVFLIPLLYTFIFQVLVPFEKPPNRFTRNANGVDGVDEIETMEDLDDLLNELLQKNPWLFEARGIMQHVVAILKLTKLITSRLSDVELPTAPSPFLDAINMAMRNIYPRFDDLVESIAAHPIDMRLLEARSLSLGTVSWSLYLPYTLLDEEHKELIQKPLNEMNLHLVTIRTAAHLIAMADKGAEDKLDIVDLKDHLLRMRRQIRGDMLLEDDQVLGNVFRSDDDNGVHDDHHDPDGLVVKNMVVNLNDHEKMPLVESEATIDMIELSRVPMMEQEHLLKSNGVSTDGNHKHTPIHHLHHHHHHPHHMTNGSLNTVEEINEDDHHGEGTSTSCSSSSTSSASSSTSAHHHIDPKA</sequence>
<organism evidence="15">
    <name type="scientific">Caenorhabditis remanei</name>
    <name type="common">Caenorhabditis vulgaris</name>
    <dbReference type="NCBI Taxonomy" id="31234"/>
    <lineage>
        <taxon>Eukaryota</taxon>
        <taxon>Metazoa</taxon>
        <taxon>Ecdysozoa</taxon>
        <taxon>Nematoda</taxon>
        <taxon>Chromadorea</taxon>
        <taxon>Rhabditida</taxon>
        <taxon>Rhabditina</taxon>
        <taxon>Rhabditomorpha</taxon>
        <taxon>Rhabditoidea</taxon>
        <taxon>Rhabditidae</taxon>
        <taxon>Peloderinae</taxon>
        <taxon>Caenorhabditis</taxon>
    </lineage>
</organism>
<evidence type="ECO:0000256" key="4">
    <source>
        <dbReference type="ARBA" id="ARBA00011024"/>
    </source>
</evidence>
<evidence type="ECO:0000256" key="13">
    <source>
        <dbReference type="SAM" id="Phobius"/>
    </source>
</evidence>
<dbReference type="Proteomes" id="UP000008281">
    <property type="component" value="Unassembled WGS sequence"/>
</dbReference>
<evidence type="ECO:0000256" key="11">
    <source>
        <dbReference type="ARBA" id="ARBA00023136"/>
    </source>
</evidence>
<feature type="region of interest" description="Disordered" evidence="12">
    <location>
        <begin position="324"/>
        <end position="396"/>
    </location>
</feature>
<evidence type="ECO:0000256" key="3">
    <source>
        <dbReference type="ARBA" id="ARBA00004648"/>
    </source>
</evidence>
<feature type="transmembrane region" description="Helical" evidence="13">
    <location>
        <begin position="6"/>
        <end position="27"/>
    </location>
</feature>
<name>E3M3C1_CAERE</name>
<dbReference type="GO" id="GO:0005576">
    <property type="term" value="C:extracellular region"/>
    <property type="evidence" value="ECO:0007669"/>
    <property type="project" value="UniProtKB-SubCell"/>
</dbReference>
<keyword evidence="8 13" id="KW-0812">Transmembrane</keyword>
<dbReference type="OrthoDB" id="5978425at2759"/>
<evidence type="ECO:0000256" key="1">
    <source>
        <dbReference type="ARBA" id="ARBA00004401"/>
    </source>
</evidence>
<feature type="transmembrane region" description="Helical" evidence="13">
    <location>
        <begin position="39"/>
        <end position="60"/>
    </location>
</feature>
<comment type="subcellular location">
    <subcellularLocation>
        <location evidence="1">Cell membrane</location>
        <topology evidence="1">Single-pass type II membrane protein</topology>
    </subcellularLocation>
    <subcellularLocation>
        <location evidence="3">Endoplasmic reticulum membrane</location>
        <topology evidence="3">Single-pass type II membrane protein</topology>
    </subcellularLocation>
    <subcellularLocation>
        <location evidence="2">Secreted</location>
        <location evidence="2">Extracellular exosome</location>
    </subcellularLocation>
</comment>
<keyword evidence="10 13" id="KW-1133">Transmembrane helix</keyword>
<feature type="compositionally biased region" description="Low complexity" evidence="12">
    <location>
        <begin position="370"/>
        <end position="387"/>
    </location>
</feature>
<keyword evidence="11 13" id="KW-0472">Membrane</keyword>
<keyword evidence="7" id="KW-0964">Secreted</keyword>
<evidence type="ECO:0000256" key="12">
    <source>
        <dbReference type="SAM" id="MobiDB-lite"/>
    </source>
</evidence>
<reference evidence="14" key="1">
    <citation type="submission" date="2007-07" db="EMBL/GenBank/DDBJ databases">
        <title>PCAP assembly of the Caenorhabditis remanei genome.</title>
        <authorList>
            <consortium name="The Caenorhabditis remanei Sequencing Consortium"/>
            <person name="Wilson R.K."/>
        </authorList>
    </citation>
    <scope>NUCLEOTIDE SEQUENCE [LARGE SCALE GENOMIC DNA]</scope>
    <source>
        <strain evidence="14">PB4641</strain>
    </source>
</reference>
<evidence type="ECO:0000256" key="5">
    <source>
        <dbReference type="ARBA" id="ARBA00014380"/>
    </source>
</evidence>
<evidence type="ECO:0000313" key="14">
    <source>
        <dbReference type="EMBL" id="EFO90797.1"/>
    </source>
</evidence>
<dbReference type="Gene3D" id="1.20.1410.10">
    <property type="entry name" value="I/LWEQ domain"/>
    <property type="match status" value="1"/>
</dbReference>
<dbReference type="eggNOG" id="ENOG502QT8U">
    <property type="taxonomic scope" value="Eukaryota"/>
</dbReference>
<dbReference type="GO" id="GO:0005886">
    <property type="term" value="C:plasma membrane"/>
    <property type="evidence" value="ECO:0007669"/>
    <property type="project" value="UniProtKB-SubCell"/>
</dbReference>
<keyword evidence="9" id="KW-0256">Endoplasmic reticulum</keyword>
<evidence type="ECO:0000256" key="7">
    <source>
        <dbReference type="ARBA" id="ARBA00022525"/>
    </source>
</evidence>
<evidence type="ECO:0000256" key="6">
    <source>
        <dbReference type="ARBA" id="ARBA00022475"/>
    </source>
</evidence>
<evidence type="ECO:0000256" key="9">
    <source>
        <dbReference type="ARBA" id="ARBA00022824"/>
    </source>
</evidence>
<dbReference type="STRING" id="31234.E3M3C1"/>
<gene>
    <name evidence="14" type="ORF">CRE_08261</name>
</gene>
<dbReference type="AlphaFoldDB" id="E3M3C1"/>
<dbReference type="HOGENOM" id="CLU_726116_0_0_1"/>
<dbReference type="PANTHER" id="PTHR32510">
    <property type="entry name" value="TRANSMEMBRANE PROTEIN 98"/>
    <property type="match status" value="1"/>
</dbReference>
<evidence type="ECO:0000256" key="8">
    <source>
        <dbReference type="ARBA" id="ARBA00022692"/>
    </source>
</evidence>
<dbReference type="PANTHER" id="PTHR32510:SF3">
    <property type="entry name" value="TRANSMEMBRANE PROTEIN 98"/>
    <property type="match status" value="1"/>
</dbReference>
<dbReference type="InterPro" id="IPR029668">
    <property type="entry name" value="TMEM98"/>
</dbReference>
<keyword evidence="15" id="KW-1185">Reference proteome</keyword>
<feature type="compositionally biased region" description="Basic residues" evidence="12">
    <location>
        <begin position="332"/>
        <end position="348"/>
    </location>
</feature>
<evidence type="ECO:0000256" key="2">
    <source>
        <dbReference type="ARBA" id="ARBA00004550"/>
    </source>
</evidence>
<dbReference type="OMA" id="ILVITCQ"/>
<protein>
    <recommendedName>
        <fullName evidence="5">Transmembrane protein 98</fullName>
    </recommendedName>
</protein>
<comment type="similarity">
    <text evidence="4">Belongs to the TMEM98 family.</text>
</comment>